<gene>
    <name evidence="9" type="ORF">SORBI_3004G240100</name>
</gene>
<organism evidence="9 10">
    <name type="scientific">Sorghum bicolor</name>
    <name type="common">Sorghum</name>
    <name type="synonym">Sorghum vulgare</name>
    <dbReference type="NCBI Taxonomy" id="4558"/>
    <lineage>
        <taxon>Eukaryota</taxon>
        <taxon>Viridiplantae</taxon>
        <taxon>Streptophyta</taxon>
        <taxon>Embryophyta</taxon>
        <taxon>Tracheophyta</taxon>
        <taxon>Spermatophyta</taxon>
        <taxon>Magnoliopsida</taxon>
        <taxon>Liliopsida</taxon>
        <taxon>Poales</taxon>
        <taxon>Poaceae</taxon>
        <taxon>PACMAD clade</taxon>
        <taxon>Panicoideae</taxon>
        <taxon>Andropogonodae</taxon>
        <taxon>Andropogoneae</taxon>
        <taxon>Sorghinae</taxon>
        <taxon>Sorghum</taxon>
    </lineage>
</organism>
<dbReference type="InParanoid" id="A0A194YRF8"/>
<dbReference type="GO" id="GO:0005737">
    <property type="term" value="C:cytoplasm"/>
    <property type="evidence" value="ECO:0000318"/>
    <property type="project" value="GO_Central"/>
</dbReference>
<evidence type="ECO:0000313" key="10">
    <source>
        <dbReference type="Proteomes" id="UP000000768"/>
    </source>
</evidence>
<dbReference type="InterPro" id="IPR011009">
    <property type="entry name" value="Kinase-like_dom_sf"/>
</dbReference>
<keyword evidence="4" id="KW-0547">Nucleotide-binding</keyword>
<keyword evidence="5" id="KW-0418">Kinase</keyword>
<feature type="domain" description="Protein kinase" evidence="8">
    <location>
        <begin position="127"/>
        <end position="403"/>
    </location>
</feature>
<dbReference type="PROSITE" id="PS50011">
    <property type="entry name" value="PROTEIN_KINASE_DOM"/>
    <property type="match status" value="1"/>
</dbReference>
<evidence type="ECO:0000313" key="9">
    <source>
        <dbReference type="EMBL" id="KXG30777.1"/>
    </source>
</evidence>
<dbReference type="Pfam" id="PF00069">
    <property type="entry name" value="Pkinase"/>
    <property type="match status" value="1"/>
</dbReference>
<evidence type="ECO:0000256" key="5">
    <source>
        <dbReference type="ARBA" id="ARBA00022777"/>
    </source>
</evidence>
<keyword evidence="3" id="KW-0808">Transferase</keyword>
<evidence type="ECO:0000256" key="1">
    <source>
        <dbReference type="ARBA" id="ARBA00012513"/>
    </source>
</evidence>
<keyword evidence="6" id="KW-0067">ATP-binding</keyword>
<dbReference type="Gramene" id="KXG30776">
    <property type="protein sequence ID" value="KXG30776"/>
    <property type="gene ID" value="SORBI_3004G240100"/>
</dbReference>
<dbReference type="EMBL" id="CM000763">
    <property type="protein sequence ID" value="KXG30777.1"/>
    <property type="molecule type" value="Genomic_DNA"/>
</dbReference>
<evidence type="ECO:0000256" key="3">
    <source>
        <dbReference type="ARBA" id="ARBA00022679"/>
    </source>
</evidence>
<keyword evidence="7" id="KW-1133">Transmembrane helix</keyword>
<reference evidence="10" key="3">
    <citation type="journal article" date="2018" name="Plant J.">
        <title>The Sorghum bicolor reference genome: improved assembly, gene annotations, a transcriptome atlas, and signatures of genome organization.</title>
        <authorList>
            <person name="McCormick R.F."/>
            <person name="Truong S.K."/>
            <person name="Sreedasyam A."/>
            <person name="Jenkins J."/>
            <person name="Shu S."/>
            <person name="Sims D."/>
            <person name="Kennedy M."/>
            <person name="Amirebrahimi M."/>
            <person name="Weers B.D."/>
            <person name="McKinley B."/>
            <person name="Mattison A."/>
            <person name="Morishige D.T."/>
            <person name="Grimwood J."/>
            <person name="Schmutz J."/>
            <person name="Mullet J.E."/>
        </authorList>
    </citation>
    <scope>NUCLEOTIDE SEQUENCE [LARGE SCALE GENOMIC DNA]</scope>
    <source>
        <strain evidence="10">cv. BTx623</strain>
    </source>
</reference>
<dbReference type="Gramene" id="KXG30777">
    <property type="protein sequence ID" value="KXG30777"/>
    <property type="gene ID" value="SORBI_3004G240100"/>
</dbReference>
<keyword evidence="7" id="KW-0472">Membrane</keyword>
<accession>A0A194YRF8</accession>
<dbReference type="InterPro" id="IPR050339">
    <property type="entry name" value="CC_SR_Kinase"/>
</dbReference>
<feature type="transmembrane region" description="Helical" evidence="7">
    <location>
        <begin position="308"/>
        <end position="327"/>
    </location>
</feature>
<evidence type="ECO:0000256" key="6">
    <source>
        <dbReference type="ARBA" id="ARBA00022840"/>
    </source>
</evidence>
<evidence type="ECO:0000256" key="2">
    <source>
        <dbReference type="ARBA" id="ARBA00022527"/>
    </source>
</evidence>
<dbReference type="GO" id="GO:0005634">
    <property type="term" value="C:nucleus"/>
    <property type="evidence" value="ECO:0000318"/>
    <property type="project" value="GO_Central"/>
</dbReference>
<keyword evidence="7" id="KW-0812">Transmembrane</keyword>
<dbReference type="OrthoDB" id="5979581at2759"/>
<dbReference type="InterPro" id="IPR000719">
    <property type="entry name" value="Prot_kinase_dom"/>
</dbReference>
<dbReference type="STRING" id="4558.A0A194YRF8"/>
<dbReference type="PANTHER" id="PTHR11042">
    <property type="entry name" value="EUKARYOTIC TRANSLATION INITIATION FACTOR 2-ALPHA KINASE EIF2-ALPHA KINASE -RELATED"/>
    <property type="match status" value="1"/>
</dbReference>
<keyword evidence="10" id="KW-1185">Reference proteome</keyword>
<dbReference type="FunCoup" id="A0A194YRF8">
    <property type="interactions" value="167"/>
</dbReference>
<dbReference type="EMBL" id="CM000763">
    <property type="protein sequence ID" value="KXG30776.1"/>
    <property type="molecule type" value="Genomic_DNA"/>
</dbReference>
<keyword evidence="2" id="KW-0723">Serine/threonine-protein kinase</keyword>
<dbReference type="Gene3D" id="1.10.510.10">
    <property type="entry name" value="Transferase(Phosphotransferase) domain 1"/>
    <property type="match status" value="1"/>
</dbReference>
<dbReference type="GO" id="GO:0005524">
    <property type="term" value="F:ATP binding"/>
    <property type="evidence" value="ECO:0007669"/>
    <property type="project" value="UniProtKB-KW"/>
</dbReference>
<proteinExistence type="predicted"/>
<reference evidence="9 10" key="1">
    <citation type="journal article" date="2009" name="Nature">
        <title>The Sorghum bicolor genome and the diversification of grasses.</title>
        <authorList>
            <person name="Paterson A.H."/>
            <person name="Bowers J.E."/>
            <person name="Bruggmann R."/>
            <person name="Dubchak I."/>
            <person name="Grimwood J."/>
            <person name="Gundlach H."/>
            <person name="Haberer G."/>
            <person name="Hellsten U."/>
            <person name="Mitros T."/>
            <person name="Poliakov A."/>
            <person name="Schmutz J."/>
            <person name="Spannagl M."/>
            <person name="Tang H."/>
            <person name="Wang X."/>
            <person name="Wicker T."/>
            <person name="Bharti A.K."/>
            <person name="Chapman J."/>
            <person name="Feltus F.A."/>
            <person name="Gowik U."/>
            <person name="Grigoriev I.V."/>
            <person name="Lyons E."/>
            <person name="Maher C.A."/>
            <person name="Martis M."/>
            <person name="Narechania A."/>
            <person name="Otillar R.P."/>
            <person name="Penning B.W."/>
            <person name="Salamov A.A."/>
            <person name="Wang Y."/>
            <person name="Zhang L."/>
            <person name="Carpita N.C."/>
            <person name="Freeling M."/>
            <person name="Gingle A.R."/>
            <person name="Hash C.T."/>
            <person name="Keller B."/>
            <person name="Klein P."/>
            <person name="Kresovich S."/>
            <person name="McCann M.C."/>
            <person name="Ming R."/>
            <person name="Peterson D.G."/>
            <person name="Mehboob-ur-Rahman"/>
            <person name="Ware D."/>
            <person name="Westhoff P."/>
            <person name="Mayer K.F."/>
            <person name="Messing J."/>
            <person name="Rokhsar D.S."/>
        </authorList>
    </citation>
    <scope>NUCLEOTIDE SEQUENCE [LARGE SCALE GENOMIC DNA]</scope>
    <source>
        <strain evidence="10">cv. BTx623</strain>
    </source>
</reference>
<dbReference type="PANTHER" id="PTHR11042:SF160">
    <property type="entry name" value="EUKARYOTIC TRANSLATION INITIATION FACTOR 2-ALPHA KINASE 1"/>
    <property type="match status" value="1"/>
</dbReference>
<reference evidence="9" key="2">
    <citation type="submission" date="2017-02" db="EMBL/GenBank/DDBJ databases">
        <title>WGS assembly of Sorghum bicolor.</title>
        <authorList>
            <person name="Paterson A."/>
            <person name="Mullet J."/>
            <person name="Bowers J."/>
            <person name="Bruggmann R."/>
            <person name="Dubchak I."/>
            <person name="Grimwood J."/>
            <person name="Gundlach H."/>
            <person name="Haberer G."/>
            <person name="Hellsten U."/>
            <person name="Mitros T."/>
            <person name="Poliakov A."/>
            <person name="Schmutz J."/>
            <person name="Spannagl M."/>
            <person name="Tang H."/>
            <person name="Wang X."/>
            <person name="Wicker T."/>
            <person name="Bharti A."/>
            <person name="Chapman J."/>
            <person name="Feltus F."/>
            <person name="Gowik U."/>
            <person name="Grigoriev I."/>
            <person name="Lyons E."/>
            <person name="Maher C."/>
            <person name="Martis M."/>
            <person name="Narechania A."/>
            <person name="Otillar R."/>
            <person name="Penning B."/>
            <person name="Salamov A."/>
            <person name="Wang Y."/>
            <person name="Zhang L."/>
            <person name="Carpita N."/>
            <person name="Freeling M."/>
            <person name="Gingle A."/>
            <person name="Hash C."/>
            <person name="Keller B."/>
            <person name="Klein P."/>
            <person name="Kresovich S."/>
            <person name="Mccann M."/>
            <person name="Ming R."/>
            <person name="Peterson D."/>
            <person name="Rahman M."/>
            <person name="Ware D."/>
            <person name="Westhoff P."/>
            <person name="Mayer K."/>
            <person name="Messing J."/>
            <person name="Sims D."/>
            <person name="Jenkins J."/>
            <person name="Shu S."/>
            <person name="Rokhsar D."/>
        </authorList>
    </citation>
    <scope>NUCLEOTIDE SEQUENCE</scope>
</reference>
<dbReference type="GO" id="GO:0004694">
    <property type="term" value="F:eukaryotic translation initiation factor 2alpha kinase activity"/>
    <property type="evidence" value="ECO:0000318"/>
    <property type="project" value="GO_Central"/>
</dbReference>
<dbReference type="EC" id="2.7.11.1" evidence="1"/>
<sequence length="409" mass="46511">MVPVSLDLDLTHAALLLLQTNYSERIELKVSDGKNAPGCAVRLSLDHMKEEGTITLYTLDTREWEMLTLYRMELVSNHDLERIRVHTGKDSVKSSSIESFAGNGMTFESYNASSNLQNELWHFVRQLSPRDIIADSGGKTVYKCTHAGTRYALKKSKNDNPVDEPTQEVCNLVRMRKRKNNLQFFAAWIEFKQAESRYRKDIHSVCILTELLSRSLDDILESENMTDRTRANFIFKQIVLGVDEIHKEGFIHRDLKPANIAINDDSLEISIIDFETACKKPMEGELVFDAEPVGTEGYCDPVLTMNILVGYNELVDIFSLGIIYFLLGIKDASKRRKSHKQLLKSLRYSHMGKNPTSALANRELFAQWPGNVALLLEMLRSDFKNRPTAQDILSILAETNENAETTDNL</sequence>
<dbReference type="AlphaFoldDB" id="A0A194YRF8"/>
<evidence type="ECO:0000256" key="7">
    <source>
        <dbReference type="SAM" id="Phobius"/>
    </source>
</evidence>
<dbReference type="SMART" id="SM00220">
    <property type="entry name" value="S_TKc"/>
    <property type="match status" value="1"/>
</dbReference>
<dbReference type="Proteomes" id="UP000000768">
    <property type="component" value="Chromosome 4"/>
</dbReference>
<dbReference type="SUPFAM" id="SSF56112">
    <property type="entry name" value="Protein kinase-like (PK-like)"/>
    <property type="match status" value="1"/>
</dbReference>
<protein>
    <recommendedName>
        <fullName evidence="1">non-specific serine/threonine protein kinase</fullName>
        <ecNumber evidence="1">2.7.11.1</ecNumber>
    </recommendedName>
</protein>
<evidence type="ECO:0000256" key="4">
    <source>
        <dbReference type="ARBA" id="ARBA00022741"/>
    </source>
</evidence>
<evidence type="ECO:0000259" key="8">
    <source>
        <dbReference type="PROSITE" id="PS50011"/>
    </source>
</evidence>
<name>A0A194YRF8_SORBI</name>